<sequence>MAPRKKDVAVPEIVTLQSHSKSRGKGKKQPKSAEFVVDTDDDEDNIVNKGSEDNEEDELDSDDDIVYVETKPASKPKGPAKRQQVFVDVPPKRKAPPSKSKQSKSKQADDDDYVEGSSPSKKRRTTVTFTKVNRPLHIDSDPDEESDSDDQPIVTSKTRKTKAKKAVDDSDLDDNTKKTPTKAKGKSKAVTTPEWSPEITPPPTMRPHALVGQVASVLAQALNGTFAKNQAELCADEEMFPDPPSPPPASPPRLLPSSPVMPVTPQRGQIAFPASTSSLMMPVTPQHRQLVFPTSSSSPLMSITPSSSPMMSITSSSPMSISSSSPSRMPAMSITPRQATSTIYPPAPVPAAALASANPASMLSTTSMPLSRATPFDMIMAAMNFPEDEAPVNEEEDLQRLRQLEGEPVMNPIYQHEKLHMVYVDLPEIRVFTKIMSDNSLQPELAVATIDQGKIIPRLSRNVFSCLLKFFLMDNEGAFVNAARLPPSSVSRPPSTPRLTIQGHSFMICVSVGEVEDSYIVASRQRFKDSSVHGVTIRPFPQEFRRESSIFGMRFEQRVMHCDKSTRTDNVSAEGWPIAWFFPDDIPVYDGRSSQNRGFDFSYQHFSNLKGRTPWPTNEIPEGAIVALLVKQNSVGIKYSCNPRYPVDTMTCPVRWFLNMLQRFQSFSMKYSAAMITLLVVVGILYKYCGEVGMQHYQKNGGGTYKTIEYESIKAYLIQADLSEPPILVKYVEYLQYDSNELHHYRDGHLKAHIPLVVLSEILPKAYMMKILQQHEAHDCTSCPIFVTIFAIVPRKPVKNTLNGSLTGNIKNQDVLFVLN</sequence>
<evidence type="ECO:0000313" key="1">
    <source>
        <dbReference type="EMBL" id="TFK60163.1"/>
    </source>
</evidence>
<name>A0ACD3A3C6_9AGAR</name>
<proteinExistence type="predicted"/>
<gene>
    <name evidence="1" type="ORF">BDN72DRAFT_864581</name>
</gene>
<accession>A0ACD3A3C6</accession>
<reference evidence="1 2" key="1">
    <citation type="journal article" date="2019" name="Nat. Ecol. Evol.">
        <title>Megaphylogeny resolves global patterns of mushroom evolution.</title>
        <authorList>
            <person name="Varga T."/>
            <person name="Krizsan K."/>
            <person name="Foldi C."/>
            <person name="Dima B."/>
            <person name="Sanchez-Garcia M."/>
            <person name="Sanchez-Ramirez S."/>
            <person name="Szollosi G.J."/>
            <person name="Szarkandi J.G."/>
            <person name="Papp V."/>
            <person name="Albert L."/>
            <person name="Andreopoulos W."/>
            <person name="Angelini C."/>
            <person name="Antonin V."/>
            <person name="Barry K.W."/>
            <person name="Bougher N.L."/>
            <person name="Buchanan P."/>
            <person name="Buyck B."/>
            <person name="Bense V."/>
            <person name="Catcheside P."/>
            <person name="Chovatia M."/>
            <person name="Cooper J."/>
            <person name="Damon W."/>
            <person name="Desjardin D."/>
            <person name="Finy P."/>
            <person name="Geml J."/>
            <person name="Haridas S."/>
            <person name="Hughes K."/>
            <person name="Justo A."/>
            <person name="Karasinski D."/>
            <person name="Kautmanova I."/>
            <person name="Kiss B."/>
            <person name="Kocsube S."/>
            <person name="Kotiranta H."/>
            <person name="LaButti K.M."/>
            <person name="Lechner B.E."/>
            <person name="Liimatainen K."/>
            <person name="Lipzen A."/>
            <person name="Lukacs Z."/>
            <person name="Mihaltcheva S."/>
            <person name="Morgado L.N."/>
            <person name="Niskanen T."/>
            <person name="Noordeloos M.E."/>
            <person name="Ohm R.A."/>
            <person name="Ortiz-Santana B."/>
            <person name="Ovrebo C."/>
            <person name="Racz N."/>
            <person name="Riley R."/>
            <person name="Savchenko A."/>
            <person name="Shiryaev A."/>
            <person name="Soop K."/>
            <person name="Spirin V."/>
            <person name="Szebenyi C."/>
            <person name="Tomsovsky M."/>
            <person name="Tulloss R.E."/>
            <person name="Uehling J."/>
            <person name="Grigoriev I.V."/>
            <person name="Vagvolgyi C."/>
            <person name="Papp T."/>
            <person name="Martin F.M."/>
            <person name="Miettinen O."/>
            <person name="Hibbett D.S."/>
            <person name="Nagy L.G."/>
        </authorList>
    </citation>
    <scope>NUCLEOTIDE SEQUENCE [LARGE SCALE GENOMIC DNA]</scope>
    <source>
        <strain evidence="1 2">NL-1719</strain>
    </source>
</reference>
<dbReference type="EMBL" id="ML208821">
    <property type="protein sequence ID" value="TFK60163.1"/>
    <property type="molecule type" value="Genomic_DNA"/>
</dbReference>
<organism evidence="1 2">
    <name type="scientific">Pluteus cervinus</name>
    <dbReference type="NCBI Taxonomy" id="181527"/>
    <lineage>
        <taxon>Eukaryota</taxon>
        <taxon>Fungi</taxon>
        <taxon>Dikarya</taxon>
        <taxon>Basidiomycota</taxon>
        <taxon>Agaricomycotina</taxon>
        <taxon>Agaricomycetes</taxon>
        <taxon>Agaricomycetidae</taxon>
        <taxon>Agaricales</taxon>
        <taxon>Pluteineae</taxon>
        <taxon>Pluteaceae</taxon>
        <taxon>Pluteus</taxon>
    </lineage>
</organism>
<dbReference type="Proteomes" id="UP000308600">
    <property type="component" value="Unassembled WGS sequence"/>
</dbReference>
<keyword evidence="2" id="KW-1185">Reference proteome</keyword>
<protein>
    <submittedName>
        <fullName evidence="1">Uncharacterized protein</fullName>
    </submittedName>
</protein>
<evidence type="ECO:0000313" key="2">
    <source>
        <dbReference type="Proteomes" id="UP000308600"/>
    </source>
</evidence>